<dbReference type="RefSeq" id="WP_119926531.1">
    <property type="nucleotide sequence ID" value="NZ_QZEY01000003.1"/>
</dbReference>
<reference evidence="2 3" key="1">
    <citation type="submission" date="2018-09" db="EMBL/GenBank/DDBJ databases">
        <title>YIM 75507 draft genome.</title>
        <authorList>
            <person name="Tang S."/>
            <person name="Feng Y."/>
        </authorList>
    </citation>
    <scope>NUCLEOTIDE SEQUENCE [LARGE SCALE GENOMIC DNA]</scope>
    <source>
        <strain evidence="2 3">YIM 75507</strain>
    </source>
</reference>
<dbReference type="Pfam" id="PF04228">
    <property type="entry name" value="Zn_peptidase"/>
    <property type="match status" value="1"/>
</dbReference>
<feature type="signal peptide" evidence="1">
    <location>
        <begin position="1"/>
        <end position="31"/>
    </location>
</feature>
<organism evidence="2 3">
    <name type="scientific">Bailinhaonella thermotolerans</name>
    <dbReference type="NCBI Taxonomy" id="1070861"/>
    <lineage>
        <taxon>Bacteria</taxon>
        <taxon>Bacillati</taxon>
        <taxon>Actinomycetota</taxon>
        <taxon>Actinomycetes</taxon>
        <taxon>Streptosporangiales</taxon>
        <taxon>Streptosporangiaceae</taxon>
        <taxon>Bailinhaonella</taxon>
    </lineage>
</organism>
<gene>
    <name evidence="2" type="ORF">D5H75_12500</name>
</gene>
<sequence length="283" mass="30472">MLISLVKRSFAVAAGVVALSAPLVVATPATASATSTSTSASTSTSTSASSAVAVAAKPRTNKLHSMGKLPDLGCRAARVEDMDSAVRHLKSIGDCLNRAWGKLFKASGKKFMAAAVKPATSRTKTPCGTLDQKQWVLYCVGGGKASIHLFVDEEDLEYESGLVVGFDLAATYGYHVQEITEIWRTYPEPKGKKAAAEWSRRYELQAQCLGGVFFGSARKTLPVSESAWRQLREEMGYSGDDYWGGDTYGKSKSIRYWMDKGFRSGSPKACNTWKAPSAQVARG</sequence>
<dbReference type="EMBL" id="QZEY01000003">
    <property type="protein sequence ID" value="RJL33573.1"/>
    <property type="molecule type" value="Genomic_DNA"/>
</dbReference>
<accession>A0A3A4AXE9</accession>
<evidence type="ECO:0000256" key="1">
    <source>
        <dbReference type="SAM" id="SignalP"/>
    </source>
</evidence>
<proteinExistence type="predicted"/>
<keyword evidence="1" id="KW-0732">Signal</keyword>
<dbReference type="Proteomes" id="UP000265768">
    <property type="component" value="Unassembled WGS sequence"/>
</dbReference>
<feature type="chain" id="PRO_5039232815" evidence="1">
    <location>
        <begin position="32"/>
        <end position="283"/>
    </location>
</feature>
<evidence type="ECO:0000313" key="2">
    <source>
        <dbReference type="EMBL" id="RJL33573.1"/>
    </source>
</evidence>
<protein>
    <submittedName>
        <fullName evidence="2">Uncharacterized protein</fullName>
    </submittedName>
</protein>
<name>A0A3A4AXE9_9ACTN</name>
<comment type="caution">
    <text evidence="2">The sequence shown here is derived from an EMBL/GenBank/DDBJ whole genome shotgun (WGS) entry which is preliminary data.</text>
</comment>
<dbReference type="OrthoDB" id="9774900at2"/>
<dbReference type="InterPro" id="IPR007343">
    <property type="entry name" value="Uncharacterised_pept_Zn_put"/>
</dbReference>
<keyword evidence="3" id="KW-1185">Reference proteome</keyword>
<evidence type="ECO:0000313" key="3">
    <source>
        <dbReference type="Proteomes" id="UP000265768"/>
    </source>
</evidence>
<dbReference type="AlphaFoldDB" id="A0A3A4AXE9"/>